<dbReference type="GeneID" id="115727069"/>
<dbReference type="Proteomes" id="UP000827889">
    <property type="component" value="Chromosome 8"/>
</dbReference>
<evidence type="ECO:0000259" key="1">
    <source>
        <dbReference type="Pfam" id="PF03469"/>
    </source>
</evidence>
<evidence type="ECO:0000313" key="2">
    <source>
        <dbReference type="Proteomes" id="UP000827889"/>
    </source>
</evidence>
<accession>A0ABM3HUK6</accession>
<keyword evidence="2" id="KW-1185">Reference proteome</keyword>
<dbReference type="InterPro" id="IPR005379">
    <property type="entry name" value="FDM1-5/IDN2_XH"/>
</dbReference>
<dbReference type="InterPro" id="IPR045177">
    <property type="entry name" value="FDM1-5/IDN2"/>
</dbReference>
<dbReference type="PANTHER" id="PTHR21596:SF65">
    <property type="entry name" value="PROTEIN INVOLVED IN DE NOVO 2-RELATED"/>
    <property type="match status" value="1"/>
</dbReference>
<reference evidence="3" key="1">
    <citation type="submission" date="2025-08" db="UniProtKB">
        <authorList>
            <consortium name="RefSeq"/>
        </authorList>
    </citation>
    <scope>IDENTIFICATION</scope>
    <source>
        <tissue evidence="3">Leaf</tissue>
    </source>
</reference>
<proteinExistence type="predicted"/>
<feature type="domain" description="Factor of DNA methylation 1-5/IDN2" evidence="1">
    <location>
        <begin position="107"/>
        <end position="198"/>
    </location>
</feature>
<gene>
    <name evidence="3" type="primary">LOC115727069</name>
</gene>
<dbReference type="RefSeq" id="XP_048140279.1">
    <property type="nucleotide sequence ID" value="XM_048284322.1"/>
</dbReference>
<name>A0ABM3HUK6_9MYRT</name>
<sequence>MDKQGDESHKDLELDNKHEDFFSNIHLEGRVDESRALKLEIEQLRGRIDVMKHDEAELLKCKGGCSRGFERKGRNAPAYRRAEFLAHQHGEPEKSFHVMFLIADAFEQPLMASFQDYPGSREHEEVIDDEDEKLKGLRDEMGDEVYKVVATALLEMNEYNPSGRYTILELWNYREGRKASLKEGIQYIMRERKTKKRRMNSLLRLVSREYER</sequence>
<dbReference type="Pfam" id="PF03469">
    <property type="entry name" value="XH"/>
    <property type="match status" value="1"/>
</dbReference>
<dbReference type="PANTHER" id="PTHR21596">
    <property type="entry name" value="RIBONUCLEASE P SUBUNIT P38"/>
    <property type="match status" value="1"/>
</dbReference>
<organism evidence="2 3">
    <name type="scientific">Rhodamnia argentea</name>
    <dbReference type="NCBI Taxonomy" id="178133"/>
    <lineage>
        <taxon>Eukaryota</taxon>
        <taxon>Viridiplantae</taxon>
        <taxon>Streptophyta</taxon>
        <taxon>Embryophyta</taxon>
        <taxon>Tracheophyta</taxon>
        <taxon>Spermatophyta</taxon>
        <taxon>Magnoliopsida</taxon>
        <taxon>eudicotyledons</taxon>
        <taxon>Gunneridae</taxon>
        <taxon>Pentapetalae</taxon>
        <taxon>rosids</taxon>
        <taxon>malvids</taxon>
        <taxon>Myrtales</taxon>
        <taxon>Myrtaceae</taxon>
        <taxon>Myrtoideae</taxon>
        <taxon>Myrteae</taxon>
        <taxon>Australasian group</taxon>
        <taxon>Rhodamnia</taxon>
    </lineage>
</organism>
<protein>
    <submittedName>
        <fullName evidence="3">Uncharacterized protein LOC115727069</fullName>
    </submittedName>
</protein>
<evidence type="ECO:0000313" key="3">
    <source>
        <dbReference type="RefSeq" id="XP_048140279.1"/>
    </source>
</evidence>